<name>A0A485LSC9_9STRA</name>
<protein>
    <submittedName>
        <fullName evidence="2">Aste57867_24446 protein</fullName>
    </submittedName>
</protein>
<organism evidence="2 3">
    <name type="scientific">Aphanomyces stellatus</name>
    <dbReference type="NCBI Taxonomy" id="120398"/>
    <lineage>
        <taxon>Eukaryota</taxon>
        <taxon>Sar</taxon>
        <taxon>Stramenopiles</taxon>
        <taxon>Oomycota</taxon>
        <taxon>Saprolegniomycetes</taxon>
        <taxon>Saprolegniales</taxon>
        <taxon>Verrucalvaceae</taxon>
        <taxon>Aphanomyces</taxon>
    </lineage>
</organism>
<gene>
    <name evidence="2" type="primary">Aste57867_24446</name>
    <name evidence="1" type="ORF">As57867_024370</name>
    <name evidence="2" type="ORF">ASTE57867_24446</name>
</gene>
<reference evidence="2 3" key="1">
    <citation type="submission" date="2019-03" db="EMBL/GenBank/DDBJ databases">
        <authorList>
            <person name="Gaulin E."/>
            <person name="Dumas B."/>
        </authorList>
    </citation>
    <scope>NUCLEOTIDE SEQUENCE [LARGE SCALE GENOMIC DNA]</scope>
    <source>
        <strain evidence="2">CBS 568.67</strain>
    </source>
</reference>
<dbReference type="EMBL" id="VJMH01007393">
    <property type="protein sequence ID" value="KAF0683494.1"/>
    <property type="molecule type" value="Genomic_DNA"/>
</dbReference>
<dbReference type="EMBL" id="CAADRA010007419">
    <property type="protein sequence ID" value="VFU01086.1"/>
    <property type="molecule type" value="Genomic_DNA"/>
</dbReference>
<evidence type="ECO:0000313" key="1">
    <source>
        <dbReference type="EMBL" id="KAF0683494.1"/>
    </source>
</evidence>
<dbReference type="OrthoDB" id="76265at2759"/>
<sequence length="162" mass="18195">MVHYSSSIAIPYPEKPLLMLQFAGGLNFGTAMSGLEVRNDRHTPYLFQRSLTLDAWLRCVHLDEHGVLPSLRRPEEHVCQGVGEEGSDRSQVPAETTLTTRIPEQISIGTKSTVVPFIAFSCTHRLATRVENNEHQFDVSPPKEIKFMPRHGRRGEETTVAT</sequence>
<accession>A0A485LSC9</accession>
<evidence type="ECO:0000313" key="2">
    <source>
        <dbReference type="EMBL" id="VFU01086.1"/>
    </source>
</evidence>
<dbReference type="Proteomes" id="UP000332933">
    <property type="component" value="Unassembled WGS sequence"/>
</dbReference>
<keyword evidence="3" id="KW-1185">Reference proteome</keyword>
<reference evidence="1" key="2">
    <citation type="submission" date="2019-06" db="EMBL/GenBank/DDBJ databases">
        <title>Genomics analysis of Aphanomyces spp. identifies a new class of oomycete effector associated with host adaptation.</title>
        <authorList>
            <person name="Gaulin E."/>
        </authorList>
    </citation>
    <scope>NUCLEOTIDE SEQUENCE</scope>
    <source>
        <strain evidence="1">CBS 578.67</strain>
    </source>
</reference>
<dbReference type="AlphaFoldDB" id="A0A485LSC9"/>
<evidence type="ECO:0000313" key="3">
    <source>
        <dbReference type="Proteomes" id="UP000332933"/>
    </source>
</evidence>
<proteinExistence type="predicted"/>